<keyword evidence="3" id="KW-1185">Reference proteome</keyword>
<sequence length="85" mass="8902">MRGWIDAGRRVPGGGSADVDGRGTAGRHERDTRAARAFRGGGLADLPTSKVLTACAAFAPPVKRRLPHRGAGGDKIRTGTVLFHL</sequence>
<reference evidence="2" key="2">
    <citation type="submission" date="2023-01" db="EMBL/GenBank/DDBJ databases">
        <authorList>
            <person name="Sun Q."/>
            <person name="Evtushenko L."/>
        </authorList>
    </citation>
    <scope>NUCLEOTIDE SEQUENCE</scope>
    <source>
        <strain evidence="2">VKM B-2789</strain>
    </source>
</reference>
<accession>A0A9W6JZ58</accession>
<name>A0A9W6JZ58_9HYPH</name>
<proteinExistence type="predicted"/>
<protein>
    <submittedName>
        <fullName evidence="2">Uncharacterized protein</fullName>
    </submittedName>
</protein>
<evidence type="ECO:0000313" key="2">
    <source>
        <dbReference type="EMBL" id="GLK85173.1"/>
    </source>
</evidence>
<dbReference type="EMBL" id="BSFM01000014">
    <property type="protein sequence ID" value="GLK85173.1"/>
    <property type="molecule type" value="Genomic_DNA"/>
</dbReference>
<reference evidence="2" key="1">
    <citation type="journal article" date="2014" name="Int. J. Syst. Evol. Microbiol.">
        <title>Complete genome sequence of Corynebacterium casei LMG S-19264T (=DSM 44701T), isolated from a smear-ripened cheese.</title>
        <authorList>
            <consortium name="US DOE Joint Genome Institute (JGI-PGF)"/>
            <person name="Walter F."/>
            <person name="Albersmeier A."/>
            <person name="Kalinowski J."/>
            <person name="Ruckert C."/>
        </authorList>
    </citation>
    <scope>NUCLEOTIDE SEQUENCE</scope>
    <source>
        <strain evidence="2">VKM B-2789</strain>
    </source>
</reference>
<comment type="caution">
    <text evidence="2">The sequence shown here is derived from an EMBL/GenBank/DDBJ whole genome shotgun (WGS) entry which is preliminary data.</text>
</comment>
<feature type="region of interest" description="Disordered" evidence="1">
    <location>
        <begin position="1"/>
        <end position="35"/>
    </location>
</feature>
<organism evidence="2 3">
    <name type="scientific">Ancylobacter defluvii</name>
    <dbReference type="NCBI Taxonomy" id="1282440"/>
    <lineage>
        <taxon>Bacteria</taxon>
        <taxon>Pseudomonadati</taxon>
        <taxon>Pseudomonadota</taxon>
        <taxon>Alphaproteobacteria</taxon>
        <taxon>Hyphomicrobiales</taxon>
        <taxon>Xanthobacteraceae</taxon>
        <taxon>Ancylobacter</taxon>
    </lineage>
</organism>
<gene>
    <name evidence="2" type="ORF">GCM10017653_32430</name>
</gene>
<dbReference type="AlphaFoldDB" id="A0A9W6JZ58"/>
<evidence type="ECO:0000313" key="3">
    <source>
        <dbReference type="Proteomes" id="UP001143330"/>
    </source>
</evidence>
<dbReference type="Proteomes" id="UP001143330">
    <property type="component" value="Unassembled WGS sequence"/>
</dbReference>
<evidence type="ECO:0000256" key="1">
    <source>
        <dbReference type="SAM" id="MobiDB-lite"/>
    </source>
</evidence>